<accession>A0A212JMJ8</accession>
<organism evidence="1">
    <name type="scientific">uncultured Dysgonomonas sp</name>
    <dbReference type="NCBI Taxonomy" id="206096"/>
    <lineage>
        <taxon>Bacteria</taxon>
        <taxon>Pseudomonadati</taxon>
        <taxon>Bacteroidota</taxon>
        <taxon>Bacteroidia</taxon>
        <taxon>Bacteroidales</taxon>
        <taxon>Dysgonomonadaceae</taxon>
        <taxon>Dysgonomonas</taxon>
        <taxon>environmental samples</taxon>
    </lineage>
</organism>
<reference evidence="1" key="1">
    <citation type="submission" date="2016-04" db="EMBL/GenBank/DDBJ databases">
        <authorList>
            <person name="Evans L.H."/>
            <person name="Alamgir A."/>
            <person name="Owens N."/>
            <person name="Weber N.D."/>
            <person name="Virtaneva K."/>
            <person name="Barbian K."/>
            <person name="Babar A."/>
            <person name="Rosenke K."/>
        </authorList>
    </citation>
    <scope>NUCLEOTIDE SEQUENCE</scope>
    <source>
        <strain evidence="1">86-2</strain>
    </source>
</reference>
<proteinExistence type="predicted"/>
<name>A0A212JMJ8_9BACT</name>
<dbReference type="EMBL" id="FLUL01000001">
    <property type="protein sequence ID" value="SBW00535.1"/>
    <property type="molecule type" value="Genomic_DNA"/>
</dbReference>
<evidence type="ECO:0000313" key="1">
    <source>
        <dbReference type="EMBL" id="SBW00535.1"/>
    </source>
</evidence>
<sequence length="60" mass="6568">MSLNLAGTAVRNFGVGKDTKISSKIGSNEDFVVDDSLYQGEKTRIYSSKRKQTNKGCPNI</sequence>
<protein>
    <submittedName>
        <fullName evidence="1">Uncharacterized protein</fullName>
    </submittedName>
</protein>
<gene>
    <name evidence="1" type="ORF">KL86DYS2_11870</name>
</gene>
<dbReference type="AlphaFoldDB" id="A0A212JMJ8"/>